<dbReference type="GO" id="GO:0015628">
    <property type="term" value="P:protein secretion by the type II secretion system"/>
    <property type="evidence" value="ECO:0007669"/>
    <property type="project" value="TreeGrafter"/>
</dbReference>
<dbReference type="GO" id="GO:0005886">
    <property type="term" value="C:plasma membrane"/>
    <property type="evidence" value="ECO:0007669"/>
    <property type="project" value="TreeGrafter"/>
</dbReference>
<reference evidence="1 2" key="1">
    <citation type="submission" date="2014-01" db="EMBL/GenBank/DDBJ databases">
        <title>Genome sequence and analysis of Xanthomonas arboricola pv. pruni.</title>
        <authorList>
            <person name="Fujikawa T."/>
            <person name="Nakazono-Nagaoka E."/>
        </authorList>
    </citation>
    <scope>NUCLEOTIDE SEQUENCE [LARGE SCALE GENOMIC DNA]</scope>
    <source>
        <strain evidence="2">MAFF 311562</strain>
    </source>
</reference>
<proteinExistence type="predicted"/>
<organism evidence="1 2">
    <name type="scientific">Xanthomonas arboricola pv. pruni str. MAFF 311562</name>
    <dbReference type="NCBI Taxonomy" id="1414836"/>
    <lineage>
        <taxon>Bacteria</taxon>
        <taxon>Pseudomonadati</taxon>
        <taxon>Pseudomonadota</taxon>
        <taxon>Gammaproteobacteria</taxon>
        <taxon>Lysobacterales</taxon>
        <taxon>Lysobacteraceae</taxon>
        <taxon>Xanthomonas</taxon>
    </lineage>
</organism>
<name>W4S369_9XANT</name>
<dbReference type="PANTHER" id="PTHR30012">
    <property type="entry name" value="GENERAL SECRETION PATHWAY PROTEIN"/>
    <property type="match status" value="1"/>
</dbReference>
<evidence type="ECO:0000313" key="2">
    <source>
        <dbReference type="Proteomes" id="UP000019143"/>
    </source>
</evidence>
<accession>W4S369</accession>
<dbReference type="Proteomes" id="UP000019143">
    <property type="component" value="Unassembled WGS sequence"/>
</dbReference>
<protein>
    <submittedName>
        <fullName evidence="1">Type II secretion system protein F</fullName>
    </submittedName>
</protein>
<comment type="caution">
    <text evidence="1">The sequence shown here is derived from an EMBL/GenBank/DDBJ whole genome shotgun (WGS) entry which is preliminary data.</text>
</comment>
<gene>
    <name evidence="1" type="primary">xcsF_1</name>
    <name evidence="1" type="ORF">XPU_2587</name>
</gene>
<sequence length="170" mass="19567">MPRFDYTVLDLHGHSRQGVISADTVQAARAQLEQRQWVPVRVEAAVAASSVRPARFSGKDLVLFTRQLATLVETAPLEEALRTIGTQSERRGVRRVTGQTHGLVVEASACPMRWRARALRFRRCTARWWPRAKVPGRCRRCWSAWPTCWSGRRRCAASCSLRWCIRRRWP</sequence>
<dbReference type="PANTHER" id="PTHR30012:SF0">
    <property type="entry name" value="TYPE II SECRETION SYSTEM PROTEIN F-RELATED"/>
    <property type="match status" value="1"/>
</dbReference>
<dbReference type="EMBL" id="BAVB01000285">
    <property type="protein sequence ID" value="GAE51055.1"/>
    <property type="molecule type" value="Genomic_DNA"/>
</dbReference>
<dbReference type="AlphaFoldDB" id="W4S369"/>
<evidence type="ECO:0000313" key="1">
    <source>
        <dbReference type="EMBL" id="GAE51055.1"/>
    </source>
</evidence>
<dbReference type="InterPro" id="IPR003004">
    <property type="entry name" value="GspF/PilC"/>
</dbReference>